<proteinExistence type="predicted"/>
<name>A0A3G2L6Z3_9FLAO</name>
<keyword evidence="3" id="KW-1185">Reference proteome</keyword>
<reference evidence="2 3" key="1">
    <citation type="submission" date="2018-08" db="EMBL/GenBank/DDBJ databases">
        <title>The reduced genetic potential of extracellular carbohydrate catabolism in Euzebyella marina RN62, a Flavobacteriia bacterium isolated from the hadal water.</title>
        <authorList>
            <person name="Xue C."/>
        </authorList>
    </citation>
    <scope>NUCLEOTIDE SEQUENCE [LARGE SCALE GENOMIC DNA]</scope>
    <source>
        <strain evidence="2 3">RN62</strain>
    </source>
</reference>
<dbReference type="EMBL" id="CP032050">
    <property type="protein sequence ID" value="AYN68039.1"/>
    <property type="molecule type" value="Genomic_DNA"/>
</dbReference>
<feature type="chain" id="PRO_5018025249" description="Adhesin domain-containing protein" evidence="1">
    <location>
        <begin position="26"/>
        <end position="372"/>
    </location>
</feature>
<gene>
    <name evidence="2" type="ORF">D1013_11965</name>
</gene>
<dbReference type="AlphaFoldDB" id="A0A3G2L6Z3"/>
<keyword evidence="1" id="KW-0732">Signal</keyword>
<protein>
    <recommendedName>
        <fullName evidence="4">Adhesin domain-containing protein</fullName>
    </recommendedName>
</protein>
<evidence type="ECO:0000313" key="3">
    <source>
        <dbReference type="Proteomes" id="UP000276309"/>
    </source>
</evidence>
<feature type="signal peptide" evidence="1">
    <location>
        <begin position="1"/>
        <end position="25"/>
    </location>
</feature>
<dbReference type="OrthoDB" id="1117657at2"/>
<dbReference type="KEGG" id="emar:D1013_11965"/>
<dbReference type="Proteomes" id="UP000276309">
    <property type="component" value="Chromosome"/>
</dbReference>
<evidence type="ECO:0000256" key="1">
    <source>
        <dbReference type="SAM" id="SignalP"/>
    </source>
</evidence>
<organism evidence="2 3">
    <name type="scientific">Euzebyella marina</name>
    <dbReference type="NCBI Taxonomy" id="1761453"/>
    <lineage>
        <taxon>Bacteria</taxon>
        <taxon>Pseudomonadati</taxon>
        <taxon>Bacteroidota</taxon>
        <taxon>Flavobacteriia</taxon>
        <taxon>Flavobacteriales</taxon>
        <taxon>Flavobacteriaceae</taxon>
        <taxon>Euzebyella</taxon>
    </lineage>
</organism>
<evidence type="ECO:0008006" key="4">
    <source>
        <dbReference type="Google" id="ProtNLM"/>
    </source>
</evidence>
<evidence type="ECO:0000313" key="2">
    <source>
        <dbReference type="EMBL" id="AYN68039.1"/>
    </source>
</evidence>
<sequence>MNQKLKKKIMAILSKRLVFSLLALATMTLAMNAQEVVSKKLAKTYPFTDIGEFNIENKYGNINIYGWNKEELSITMNISVQHKKKEDAQEVLRRIKPILRHTENYVSVTYEIEEESSGFFTQLFEKANPFDTDKSTIKVDYKIYLPVKAELDITNKFGDVFIEGWQGELKSQIEHGDMWLNDNLNKATISIEYGEVKARNLNYGTIEVKNGAFDMQDAKSLHIVSDGSEIEVQNTSALEIHSNKDEINLTEVGSMYGTLRFTNLHLNRLVSYADLNLRVADLKVDHIIKPDGQMNIEQESSEVSINISGFAHNFNAVLEEGLVRLPKTFEGVKSTMLDKGKKLREINASYGNNGKGEINIKGSKGIVLLKEL</sequence>
<accession>A0A3G2L6Z3</accession>